<organism evidence="2 3">
    <name type="scientific">Methylibium petroleiphilum (strain ATCC BAA-1232 / LMG 22953 / PM1)</name>
    <dbReference type="NCBI Taxonomy" id="420662"/>
    <lineage>
        <taxon>Bacteria</taxon>
        <taxon>Pseudomonadati</taxon>
        <taxon>Pseudomonadota</taxon>
        <taxon>Betaproteobacteria</taxon>
        <taxon>Burkholderiales</taxon>
        <taxon>Sphaerotilaceae</taxon>
        <taxon>Methylibium</taxon>
    </lineage>
</organism>
<dbReference type="InterPro" id="IPR001279">
    <property type="entry name" value="Metallo-B-lactamas"/>
</dbReference>
<evidence type="ECO:0000259" key="1">
    <source>
        <dbReference type="SMART" id="SM00849"/>
    </source>
</evidence>
<dbReference type="CDD" id="cd16282">
    <property type="entry name" value="metallo-hydrolase-like_MBL-fold"/>
    <property type="match status" value="1"/>
</dbReference>
<dbReference type="InterPro" id="IPR036866">
    <property type="entry name" value="RibonucZ/Hydroxyglut_hydro"/>
</dbReference>
<dbReference type="SUPFAM" id="SSF56281">
    <property type="entry name" value="Metallo-hydrolase/oxidoreductase"/>
    <property type="match status" value="1"/>
</dbReference>
<dbReference type="HOGENOM" id="CLU_056342_0_0_4"/>
<dbReference type="EMBL" id="CP000555">
    <property type="protein sequence ID" value="ABM95382.1"/>
    <property type="molecule type" value="Genomic_DNA"/>
</dbReference>
<gene>
    <name evidence="2" type="ordered locus">Mpe_A2427</name>
</gene>
<dbReference type="AlphaFoldDB" id="A2SIJ3"/>
<dbReference type="Proteomes" id="UP000000366">
    <property type="component" value="Chromosome"/>
</dbReference>
<dbReference type="STRING" id="420662.Mpe_A2427"/>
<dbReference type="PANTHER" id="PTHR42951:SF20">
    <property type="entry name" value="BETA LACTAMASE"/>
    <property type="match status" value="1"/>
</dbReference>
<dbReference type="InterPro" id="IPR050855">
    <property type="entry name" value="NDM-1-like"/>
</dbReference>
<dbReference type="Gene3D" id="3.60.15.10">
    <property type="entry name" value="Ribonuclease Z/Hydroxyacylglutathione hydrolase-like"/>
    <property type="match status" value="1"/>
</dbReference>
<dbReference type="RefSeq" id="WP_011830015.1">
    <property type="nucleotide sequence ID" value="NC_008825.1"/>
</dbReference>
<evidence type="ECO:0000313" key="2">
    <source>
        <dbReference type="EMBL" id="ABM95382.1"/>
    </source>
</evidence>
<reference evidence="2 3" key="1">
    <citation type="journal article" date="2007" name="J. Bacteriol.">
        <title>Whole-genome analysis of the methyl tert-butyl ether-degrading beta-proteobacterium Methylibium petroleiphilum PM1.</title>
        <authorList>
            <person name="Kane S.R."/>
            <person name="Chakicherla A.Y."/>
            <person name="Chain P.S.G."/>
            <person name="Schmidt R."/>
            <person name="Shin M.W."/>
            <person name="Legler T.C."/>
            <person name="Scow K.M."/>
            <person name="Larimer F.W."/>
            <person name="Lucas S.M."/>
            <person name="Richardson P.M."/>
            <person name="Hristova K.R."/>
        </authorList>
    </citation>
    <scope>NUCLEOTIDE SEQUENCE [LARGE SCALE GENOMIC DNA]</scope>
    <source>
        <strain evidence="3">ATCC BAA-1232 / LMG 22953 / PM1</strain>
    </source>
</reference>
<protein>
    <submittedName>
        <fullName evidence="2">Beta lactamase</fullName>
    </submittedName>
</protein>
<accession>A2SIJ3</accession>
<keyword evidence="3" id="KW-1185">Reference proteome</keyword>
<dbReference type="KEGG" id="mpt:Mpe_A2427"/>
<name>A2SIJ3_METPP</name>
<sequence length="287" mass="32276">MQAEQVAPHSYFVQGETALGSASNQNFISNAGFVVTDSSVVVIDALGSPPLAERLLQEIRRITDKPVSHVLVTHYHADHVYGLQAFKRAGATVVAQRRSLEYLNSDTARQRLEASRQTLFPWVDEATRLVPADVWLDGDTDLKVGGFEFQLRAVGPAHTPEDMVVHVPRELVLFAGDTVFRGRIPFVGQADSRRWIASLDGLLRFDIRVMVPGHGPPSRQPAEDIRLTHDYLLYLRQTMGDAARNLEPFEDAYRKADWSRFEGLPLFGAANRMNAYNTYLQMEQERD</sequence>
<dbReference type="SMART" id="SM00849">
    <property type="entry name" value="Lactamase_B"/>
    <property type="match status" value="1"/>
</dbReference>
<dbReference type="Pfam" id="PF00753">
    <property type="entry name" value="Lactamase_B"/>
    <property type="match status" value="1"/>
</dbReference>
<proteinExistence type="predicted"/>
<dbReference type="eggNOG" id="COG0491">
    <property type="taxonomic scope" value="Bacteria"/>
</dbReference>
<feature type="domain" description="Metallo-beta-lactamase" evidence="1">
    <location>
        <begin position="28"/>
        <end position="214"/>
    </location>
</feature>
<evidence type="ECO:0000313" key="3">
    <source>
        <dbReference type="Proteomes" id="UP000000366"/>
    </source>
</evidence>
<dbReference type="PANTHER" id="PTHR42951">
    <property type="entry name" value="METALLO-BETA-LACTAMASE DOMAIN-CONTAINING"/>
    <property type="match status" value="1"/>
</dbReference>